<protein>
    <submittedName>
        <fullName evidence="2">Uncharacterized protein</fullName>
    </submittedName>
</protein>
<dbReference type="Proteomes" id="UP000184315">
    <property type="component" value="Unassembled WGS sequence"/>
</dbReference>
<keyword evidence="1" id="KW-0472">Membrane</keyword>
<keyword evidence="1" id="KW-1133">Transmembrane helix</keyword>
<dbReference type="OrthoDB" id="489391at2"/>
<reference evidence="3" key="1">
    <citation type="submission" date="2015-10" db="EMBL/GenBank/DDBJ databases">
        <authorList>
            <person name="Regsiter A."/>
            <person name="william w."/>
        </authorList>
    </citation>
    <scope>NUCLEOTIDE SEQUENCE [LARGE SCALE GENOMIC DNA]</scope>
</reference>
<name>A0A1J1LTA1_9CYAN</name>
<evidence type="ECO:0000256" key="1">
    <source>
        <dbReference type="SAM" id="Phobius"/>
    </source>
</evidence>
<keyword evidence="1" id="KW-0812">Transmembrane</keyword>
<keyword evidence="3" id="KW-1185">Reference proteome</keyword>
<feature type="transmembrane region" description="Helical" evidence="1">
    <location>
        <begin position="18"/>
        <end position="41"/>
    </location>
</feature>
<gene>
    <name evidence="2" type="ORF">PL9214670257</name>
</gene>
<sequence length="238" mass="27094">MKLQKLTQPALLPEAKNWLALCFVILTAINFVTLILHLFIASRMNSLASLRTTQVQLINGQTYYVSERDQRFRYPSVIQNFIKTWAELTFNWDSKLPGTNETDSGIKVNSKRVPTSTYFASLLMEPEFGKASLDKIADLVPSTVFSGQVRSTIIISFLSEPREIRPGEWEVDMIATRLIVDRSLGKDERIPFNRTFRIKAVEIQTSPLGDQASAFEQKVYEIRSAGLEINKITEFNPQ</sequence>
<proteinExistence type="predicted"/>
<evidence type="ECO:0000313" key="3">
    <source>
        <dbReference type="Proteomes" id="UP000184315"/>
    </source>
</evidence>
<dbReference type="STRING" id="671072.PL9214670257"/>
<organism evidence="2 3">
    <name type="scientific">Planktothrix tepida PCC 9214</name>
    <dbReference type="NCBI Taxonomy" id="671072"/>
    <lineage>
        <taxon>Bacteria</taxon>
        <taxon>Bacillati</taxon>
        <taxon>Cyanobacteriota</taxon>
        <taxon>Cyanophyceae</taxon>
        <taxon>Oscillatoriophycideae</taxon>
        <taxon>Oscillatoriales</taxon>
        <taxon>Microcoleaceae</taxon>
        <taxon>Planktothrix</taxon>
    </lineage>
</organism>
<dbReference type="EMBL" id="CZDF01000174">
    <property type="protein sequence ID" value="CUR35631.1"/>
    <property type="molecule type" value="Genomic_DNA"/>
</dbReference>
<dbReference type="AlphaFoldDB" id="A0A1J1LTA1"/>
<evidence type="ECO:0000313" key="2">
    <source>
        <dbReference type="EMBL" id="CUR35631.1"/>
    </source>
</evidence>
<accession>A0A1J1LTA1</accession>
<dbReference type="RefSeq" id="WP_072722579.1">
    <property type="nucleotide sequence ID" value="NZ_LN889815.1"/>
</dbReference>